<feature type="region of interest" description="Disordered" evidence="1">
    <location>
        <begin position="1"/>
        <end position="25"/>
    </location>
</feature>
<comment type="caution">
    <text evidence="2">The sequence shown here is derived from an EMBL/GenBank/DDBJ whole genome shotgun (WGS) entry which is preliminary data.</text>
</comment>
<protein>
    <submittedName>
        <fullName evidence="2">Uncharacterized protein</fullName>
    </submittedName>
</protein>
<dbReference type="AlphaFoldDB" id="A0A438FKB7"/>
<accession>A0A438FKB7</accession>
<gene>
    <name evidence="2" type="ORF">CK203_105731</name>
</gene>
<feature type="region of interest" description="Disordered" evidence="1">
    <location>
        <begin position="100"/>
        <end position="119"/>
    </location>
</feature>
<organism evidence="2 3">
    <name type="scientific">Vitis vinifera</name>
    <name type="common">Grape</name>
    <dbReference type="NCBI Taxonomy" id="29760"/>
    <lineage>
        <taxon>Eukaryota</taxon>
        <taxon>Viridiplantae</taxon>
        <taxon>Streptophyta</taxon>
        <taxon>Embryophyta</taxon>
        <taxon>Tracheophyta</taxon>
        <taxon>Spermatophyta</taxon>
        <taxon>Magnoliopsida</taxon>
        <taxon>eudicotyledons</taxon>
        <taxon>Gunneridae</taxon>
        <taxon>Pentapetalae</taxon>
        <taxon>rosids</taxon>
        <taxon>Vitales</taxon>
        <taxon>Vitaceae</taxon>
        <taxon>Viteae</taxon>
        <taxon>Vitis</taxon>
    </lineage>
</organism>
<evidence type="ECO:0000313" key="3">
    <source>
        <dbReference type="Proteomes" id="UP000288805"/>
    </source>
</evidence>
<sequence length="161" mass="17430">MFPNDSWMMMVNQSPSPSSSSSWSRHQDKLFEQALVVIPEETPTAGTKSLLKSPASHPLRSAATTRTWFTTWRRSTPAEWSCRCTRTTPAAPPGLRLTCGSGGAHRHQPSSHAFAGTHGGVVVPDRATKVRKGGLAEHIKKCGGVENTHQVASHAQKYLCG</sequence>
<feature type="compositionally biased region" description="Low complexity" evidence="1">
    <location>
        <begin position="14"/>
        <end position="24"/>
    </location>
</feature>
<dbReference type="Proteomes" id="UP000288805">
    <property type="component" value="Unassembled WGS sequence"/>
</dbReference>
<proteinExistence type="predicted"/>
<evidence type="ECO:0000256" key="1">
    <source>
        <dbReference type="SAM" id="MobiDB-lite"/>
    </source>
</evidence>
<dbReference type="EMBL" id="QGNW01000860">
    <property type="protein sequence ID" value="RVW60453.1"/>
    <property type="molecule type" value="Genomic_DNA"/>
</dbReference>
<evidence type="ECO:0000313" key="2">
    <source>
        <dbReference type="EMBL" id="RVW60453.1"/>
    </source>
</evidence>
<reference evidence="2 3" key="1">
    <citation type="journal article" date="2018" name="PLoS Genet.">
        <title>Population sequencing reveals clonal diversity and ancestral inbreeding in the grapevine cultivar Chardonnay.</title>
        <authorList>
            <person name="Roach M.J."/>
            <person name="Johnson D.L."/>
            <person name="Bohlmann J."/>
            <person name="van Vuuren H.J."/>
            <person name="Jones S.J."/>
            <person name="Pretorius I.S."/>
            <person name="Schmidt S.A."/>
            <person name="Borneman A.R."/>
        </authorList>
    </citation>
    <scope>NUCLEOTIDE SEQUENCE [LARGE SCALE GENOMIC DNA]</scope>
    <source>
        <strain evidence="3">cv. Chardonnay</strain>
        <tissue evidence="2">Leaf</tissue>
    </source>
</reference>
<name>A0A438FKB7_VITVI</name>